<dbReference type="AlphaFoldDB" id="G9MKD0"/>
<dbReference type="InterPro" id="IPR036291">
    <property type="entry name" value="NAD(P)-bd_dom_sf"/>
</dbReference>
<accession>G9MKD0</accession>
<dbReference type="eggNOG" id="KOG1502">
    <property type="taxonomic scope" value="Eukaryota"/>
</dbReference>
<evidence type="ECO:0000256" key="2">
    <source>
        <dbReference type="ARBA" id="ARBA00023445"/>
    </source>
</evidence>
<keyword evidence="5" id="KW-1185">Reference proteome</keyword>
<keyword evidence="1" id="KW-0560">Oxidoreductase</keyword>
<comment type="caution">
    <text evidence="4">The sequence shown here is derived from an EMBL/GenBank/DDBJ whole genome shotgun (WGS) entry which is preliminary data.</text>
</comment>
<dbReference type="EMBL" id="ABDF02000003">
    <property type="protein sequence ID" value="EHK25105.1"/>
    <property type="molecule type" value="Genomic_DNA"/>
</dbReference>
<reference evidence="4 5" key="1">
    <citation type="journal article" date="2011" name="Genome Biol.">
        <title>Comparative genome sequence analysis underscores mycoparasitism as the ancestral life style of Trichoderma.</title>
        <authorList>
            <person name="Kubicek C.P."/>
            <person name="Herrera-Estrella A."/>
            <person name="Seidl-Seiboth V."/>
            <person name="Martinez D.A."/>
            <person name="Druzhinina I.S."/>
            <person name="Thon M."/>
            <person name="Zeilinger S."/>
            <person name="Casas-Flores S."/>
            <person name="Horwitz B.A."/>
            <person name="Mukherjee P.K."/>
            <person name="Mukherjee M."/>
            <person name="Kredics L."/>
            <person name="Alcaraz L.D."/>
            <person name="Aerts A."/>
            <person name="Antal Z."/>
            <person name="Atanasova L."/>
            <person name="Cervantes-Badillo M.G."/>
            <person name="Challacombe J."/>
            <person name="Chertkov O."/>
            <person name="McCluskey K."/>
            <person name="Coulpier F."/>
            <person name="Deshpande N."/>
            <person name="von Doehren H."/>
            <person name="Ebbole D.J."/>
            <person name="Esquivel-Naranjo E.U."/>
            <person name="Fekete E."/>
            <person name="Flipphi M."/>
            <person name="Glaser F."/>
            <person name="Gomez-Rodriguez E.Y."/>
            <person name="Gruber S."/>
            <person name="Han C."/>
            <person name="Henrissat B."/>
            <person name="Hermosa R."/>
            <person name="Hernandez-Onate M."/>
            <person name="Karaffa L."/>
            <person name="Kosti I."/>
            <person name="Le Crom S."/>
            <person name="Lindquist E."/>
            <person name="Lucas S."/>
            <person name="Luebeck M."/>
            <person name="Luebeck P.S."/>
            <person name="Margeot A."/>
            <person name="Metz B."/>
            <person name="Misra M."/>
            <person name="Nevalainen H."/>
            <person name="Omann M."/>
            <person name="Packer N."/>
            <person name="Perrone G."/>
            <person name="Uresti-Rivera E.E."/>
            <person name="Salamov A."/>
            <person name="Schmoll M."/>
            <person name="Seiboth B."/>
            <person name="Shapiro H."/>
            <person name="Sukno S."/>
            <person name="Tamayo-Ramos J.A."/>
            <person name="Tisch D."/>
            <person name="Wiest A."/>
            <person name="Wilkinson H.H."/>
            <person name="Zhang M."/>
            <person name="Coutinho P.M."/>
            <person name="Kenerley C.M."/>
            <person name="Monte E."/>
            <person name="Baker S.E."/>
            <person name="Grigoriev I.V."/>
        </authorList>
    </citation>
    <scope>NUCLEOTIDE SEQUENCE [LARGE SCALE GENOMIC DNA]</scope>
    <source>
        <strain evidence="5">Gv29-8 / FGSC 10586</strain>
    </source>
</reference>
<dbReference type="Gene3D" id="3.40.50.720">
    <property type="entry name" value="NAD(P)-binding Rossmann-like Domain"/>
    <property type="match status" value="1"/>
</dbReference>
<dbReference type="OrthoDB" id="2735536at2759"/>
<dbReference type="Pfam" id="PF01370">
    <property type="entry name" value="Epimerase"/>
    <property type="match status" value="1"/>
</dbReference>
<evidence type="ECO:0000313" key="5">
    <source>
        <dbReference type="Proteomes" id="UP000007115"/>
    </source>
</evidence>
<name>G9MKD0_HYPVG</name>
<dbReference type="VEuPathDB" id="FungiDB:TRIVIDRAFT_188987"/>
<dbReference type="STRING" id="413071.G9MKD0"/>
<evidence type="ECO:0000256" key="1">
    <source>
        <dbReference type="ARBA" id="ARBA00023002"/>
    </source>
</evidence>
<gene>
    <name evidence="4" type="ORF">TRIVIDRAFT_188987</name>
</gene>
<sequence length="316" mass="34972">MRPSEYSIPVGSLVLVTGANGYIGSHVVDVLLELGFNVRGTVRENKPWLDRFFEDRYGKGRFDSTVVPAMEEDGVFASAAERVDGIVHVATDVTLVNEPHRIIPAVRNGTINVLKAASSQETVKRFVLTSSSVAAIIPEANKKGVIVDENTWNDDVVGLAWSGTAPDSAKSYITYSASKTEGERAAWKWMEENNSNFILNTVLPNCNEGPIAEYNYLEYFIDVRDTARLHVAALLDPNVKGERIFAIAREYNWTDVLTILRKLRPGQEFLNNPENEGRDYTEVIPMARAQGLLQGFFGQASWTSLEDSLAAGIEDI</sequence>
<dbReference type="HOGENOM" id="CLU_007383_9_2_1"/>
<dbReference type="Proteomes" id="UP000007115">
    <property type="component" value="Unassembled WGS sequence"/>
</dbReference>
<comment type="similarity">
    <text evidence="2">Belongs to the NAD(P)-dependent epimerase/dehydratase family. Dihydroflavonol-4-reductase subfamily.</text>
</comment>
<dbReference type="InParanoid" id="G9MKD0"/>
<dbReference type="PANTHER" id="PTHR10366">
    <property type="entry name" value="NAD DEPENDENT EPIMERASE/DEHYDRATASE"/>
    <property type="match status" value="1"/>
</dbReference>
<evidence type="ECO:0000313" key="4">
    <source>
        <dbReference type="EMBL" id="EHK25105.1"/>
    </source>
</evidence>
<dbReference type="RefSeq" id="XP_013959320.1">
    <property type="nucleotide sequence ID" value="XM_014103845.1"/>
</dbReference>
<organism evidence="4 5">
    <name type="scientific">Hypocrea virens (strain Gv29-8 / FGSC 10586)</name>
    <name type="common">Gliocladium virens</name>
    <name type="synonym">Trichoderma virens</name>
    <dbReference type="NCBI Taxonomy" id="413071"/>
    <lineage>
        <taxon>Eukaryota</taxon>
        <taxon>Fungi</taxon>
        <taxon>Dikarya</taxon>
        <taxon>Ascomycota</taxon>
        <taxon>Pezizomycotina</taxon>
        <taxon>Sordariomycetes</taxon>
        <taxon>Hypocreomycetidae</taxon>
        <taxon>Hypocreales</taxon>
        <taxon>Hypocreaceae</taxon>
        <taxon>Trichoderma</taxon>
    </lineage>
</organism>
<dbReference type="PANTHER" id="PTHR10366:SF562">
    <property type="entry name" value="ALDEHYDE REDUCTASE II (AFU_ORTHOLOGUE AFUA_1G11360)"/>
    <property type="match status" value="1"/>
</dbReference>
<dbReference type="InterPro" id="IPR001509">
    <property type="entry name" value="Epimerase_deHydtase"/>
</dbReference>
<dbReference type="SUPFAM" id="SSF51735">
    <property type="entry name" value="NAD(P)-binding Rossmann-fold domains"/>
    <property type="match status" value="1"/>
</dbReference>
<proteinExistence type="inferred from homology"/>
<dbReference type="GeneID" id="25789381"/>
<protein>
    <recommendedName>
        <fullName evidence="3">NAD-dependent epimerase/dehydratase domain-containing protein</fullName>
    </recommendedName>
</protein>
<dbReference type="OMA" id="SNTWNDS"/>
<dbReference type="GO" id="GO:0016616">
    <property type="term" value="F:oxidoreductase activity, acting on the CH-OH group of donors, NAD or NADP as acceptor"/>
    <property type="evidence" value="ECO:0007669"/>
    <property type="project" value="TreeGrafter"/>
</dbReference>
<evidence type="ECO:0000259" key="3">
    <source>
        <dbReference type="Pfam" id="PF01370"/>
    </source>
</evidence>
<dbReference type="InterPro" id="IPR050425">
    <property type="entry name" value="NAD(P)_dehydrat-like"/>
</dbReference>
<feature type="domain" description="NAD-dependent epimerase/dehydratase" evidence="3">
    <location>
        <begin position="14"/>
        <end position="198"/>
    </location>
</feature>